<gene>
    <name evidence="1" type="ORF">A2074_05325</name>
</gene>
<proteinExistence type="predicted"/>
<organism evidence="1 2">
    <name type="scientific">Candidatus Aquicultor primus</name>
    <dbReference type="NCBI Taxonomy" id="1797195"/>
    <lineage>
        <taxon>Bacteria</taxon>
        <taxon>Bacillati</taxon>
        <taxon>Actinomycetota</taxon>
        <taxon>Candidatus Aquicultoria</taxon>
        <taxon>Candidatus Aquicultorales</taxon>
        <taxon>Candidatus Aquicultoraceae</taxon>
        <taxon>Candidatus Aquicultor</taxon>
    </lineage>
</organism>
<dbReference type="AlphaFoldDB" id="A0A1F2UP51"/>
<comment type="caution">
    <text evidence="1">The sequence shown here is derived from an EMBL/GenBank/DDBJ whole genome shotgun (WGS) entry which is preliminary data.</text>
</comment>
<dbReference type="Proteomes" id="UP000178086">
    <property type="component" value="Unassembled WGS sequence"/>
</dbReference>
<evidence type="ECO:0000313" key="1">
    <source>
        <dbReference type="EMBL" id="OFW32815.1"/>
    </source>
</evidence>
<evidence type="ECO:0000313" key="2">
    <source>
        <dbReference type="Proteomes" id="UP000178086"/>
    </source>
</evidence>
<sequence>MDKSKKEQQSKEKLFSDADEKIWQELKRKTAERARSLGIISEADIERIITEVRQQNMQESNSNQK</sequence>
<accession>A0A1F2UP51</accession>
<dbReference type="EMBL" id="MELI01000084">
    <property type="protein sequence ID" value="OFW32815.1"/>
    <property type="molecule type" value="Genomic_DNA"/>
</dbReference>
<name>A0A1F2UP51_9ACTN</name>
<protein>
    <submittedName>
        <fullName evidence="1">Uncharacterized protein</fullName>
    </submittedName>
</protein>
<reference evidence="1 2" key="1">
    <citation type="journal article" date="2016" name="Nat. Commun.">
        <title>Thousands of microbial genomes shed light on interconnected biogeochemical processes in an aquifer system.</title>
        <authorList>
            <person name="Anantharaman K."/>
            <person name="Brown C.T."/>
            <person name="Hug L.A."/>
            <person name="Sharon I."/>
            <person name="Castelle C.J."/>
            <person name="Probst A.J."/>
            <person name="Thomas B.C."/>
            <person name="Singh A."/>
            <person name="Wilkins M.J."/>
            <person name="Karaoz U."/>
            <person name="Brodie E.L."/>
            <person name="Williams K.H."/>
            <person name="Hubbard S.S."/>
            <person name="Banfield J.F."/>
        </authorList>
    </citation>
    <scope>NUCLEOTIDE SEQUENCE [LARGE SCALE GENOMIC DNA]</scope>
</reference>